<dbReference type="PANTHER" id="PTHR45663">
    <property type="entry name" value="GEO12009P1"/>
    <property type="match status" value="1"/>
</dbReference>
<feature type="site" description="Contributes to redox potential value" evidence="7">
    <location>
        <position position="40"/>
    </location>
</feature>
<dbReference type="InterPro" id="IPR005746">
    <property type="entry name" value="Thioredoxin"/>
</dbReference>
<dbReference type="PROSITE" id="PS51352">
    <property type="entry name" value="THIOREDOXIN_2"/>
    <property type="match status" value="1"/>
</dbReference>
<evidence type="ECO:0000259" key="9">
    <source>
        <dbReference type="PROSITE" id="PS51352"/>
    </source>
</evidence>
<keyword evidence="11" id="KW-1185">Reference proteome</keyword>
<dbReference type="InterPro" id="IPR017937">
    <property type="entry name" value="Thioredoxin_CS"/>
</dbReference>
<feature type="active site" description="Nucleophile" evidence="7">
    <location>
        <position position="38"/>
    </location>
</feature>
<name>A0A7W7W3K4_9ACTN</name>
<dbReference type="InterPro" id="IPR013766">
    <property type="entry name" value="Thioredoxin_domain"/>
</dbReference>
<proteinExistence type="inferred from homology"/>
<reference evidence="10 11" key="1">
    <citation type="submission" date="2020-08" db="EMBL/GenBank/DDBJ databases">
        <title>Sequencing the genomes of 1000 actinobacteria strains.</title>
        <authorList>
            <person name="Klenk H.-P."/>
        </authorList>
    </citation>
    <scope>NUCLEOTIDE SEQUENCE [LARGE SCALE GENOMIC DNA]</scope>
    <source>
        <strain evidence="10 11">DSM 102030</strain>
    </source>
</reference>
<dbReference type="GO" id="GO:0005829">
    <property type="term" value="C:cytosol"/>
    <property type="evidence" value="ECO:0007669"/>
    <property type="project" value="TreeGrafter"/>
</dbReference>
<dbReference type="AlphaFoldDB" id="A0A7W7W3K4"/>
<evidence type="ECO:0000256" key="6">
    <source>
        <dbReference type="PIRNR" id="PIRNR000077"/>
    </source>
</evidence>
<evidence type="ECO:0000256" key="4">
    <source>
        <dbReference type="ARBA" id="ARBA00023157"/>
    </source>
</evidence>
<feature type="disulfide bond" description="Redox-active" evidence="8">
    <location>
        <begin position="38"/>
        <end position="41"/>
    </location>
</feature>
<feature type="active site" description="Nucleophile" evidence="7">
    <location>
        <position position="41"/>
    </location>
</feature>
<keyword evidence="5 8" id="KW-0676">Redox-active center</keyword>
<evidence type="ECO:0000256" key="7">
    <source>
        <dbReference type="PIRSR" id="PIRSR000077-1"/>
    </source>
</evidence>
<keyword evidence="3" id="KW-0249">Electron transport</keyword>
<dbReference type="GO" id="GO:0045454">
    <property type="term" value="P:cell redox homeostasis"/>
    <property type="evidence" value="ECO:0007669"/>
    <property type="project" value="TreeGrafter"/>
</dbReference>
<dbReference type="PANTHER" id="PTHR45663:SF11">
    <property type="entry name" value="GEO12009P1"/>
    <property type="match status" value="1"/>
</dbReference>
<evidence type="ECO:0000256" key="1">
    <source>
        <dbReference type="ARBA" id="ARBA00008987"/>
    </source>
</evidence>
<dbReference type="FunFam" id="3.40.30.10:FF:000001">
    <property type="entry name" value="Thioredoxin"/>
    <property type="match status" value="1"/>
</dbReference>
<feature type="site" description="Deprotonates C-terminal active site Cys" evidence="7">
    <location>
        <position position="32"/>
    </location>
</feature>
<dbReference type="InterPro" id="IPR036249">
    <property type="entry name" value="Thioredoxin-like_sf"/>
</dbReference>
<dbReference type="PROSITE" id="PS00194">
    <property type="entry name" value="THIOREDOXIN_1"/>
    <property type="match status" value="1"/>
</dbReference>
<dbReference type="GO" id="GO:0015035">
    <property type="term" value="F:protein-disulfide reductase activity"/>
    <property type="evidence" value="ECO:0007669"/>
    <property type="project" value="InterPro"/>
</dbReference>
<gene>
    <name evidence="10" type="ORF">F4561_003967</name>
</gene>
<sequence>MSLTSIPGEVPAVSDETFTREVLRSDIPVLVDFWAEWCPHCRVVGQVVAEIAGERAGSLTVRSFNTDENPVTTLTYRVMSLPTLLLFRDGQPVRSIVGARSKARLLSELDAALAD</sequence>
<keyword evidence="2" id="KW-0813">Transport</keyword>
<feature type="domain" description="Thioredoxin" evidence="9">
    <location>
        <begin position="1"/>
        <end position="114"/>
    </location>
</feature>
<dbReference type="PRINTS" id="PR00421">
    <property type="entry name" value="THIOREDOXIN"/>
</dbReference>
<dbReference type="Proteomes" id="UP000523007">
    <property type="component" value="Unassembled WGS sequence"/>
</dbReference>
<dbReference type="RefSeq" id="WP_184580807.1">
    <property type="nucleotide sequence ID" value="NZ_JACHJT010000001.1"/>
</dbReference>
<evidence type="ECO:0000256" key="8">
    <source>
        <dbReference type="PIRSR" id="PIRSR000077-4"/>
    </source>
</evidence>
<evidence type="ECO:0000313" key="10">
    <source>
        <dbReference type="EMBL" id="MBB4933147.1"/>
    </source>
</evidence>
<dbReference type="CDD" id="cd02947">
    <property type="entry name" value="TRX_family"/>
    <property type="match status" value="1"/>
</dbReference>
<comment type="similarity">
    <text evidence="1 6">Belongs to the thioredoxin family.</text>
</comment>
<dbReference type="EMBL" id="JACHJT010000001">
    <property type="protein sequence ID" value="MBB4933147.1"/>
    <property type="molecule type" value="Genomic_DNA"/>
</dbReference>
<dbReference type="Pfam" id="PF00085">
    <property type="entry name" value="Thioredoxin"/>
    <property type="match status" value="1"/>
</dbReference>
<evidence type="ECO:0000256" key="2">
    <source>
        <dbReference type="ARBA" id="ARBA00022448"/>
    </source>
</evidence>
<dbReference type="PIRSF" id="PIRSF000077">
    <property type="entry name" value="Thioredoxin"/>
    <property type="match status" value="1"/>
</dbReference>
<feature type="site" description="Contributes to redox potential value" evidence="7">
    <location>
        <position position="39"/>
    </location>
</feature>
<evidence type="ECO:0000313" key="11">
    <source>
        <dbReference type="Proteomes" id="UP000523007"/>
    </source>
</evidence>
<evidence type="ECO:0000256" key="3">
    <source>
        <dbReference type="ARBA" id="ARBA00022982"/>
    </source>
</evidence>
<accession>A0A7W7W3K4</accession>
<keyword evidence="4 8" id="KW-1015">Disulfide bond</keyword>
<dbReference type="SUPFAM" id="SSF52833">
    <property type="entry name" value="Thioredoxin-like"/>
    <property type="match status" value="1"/>
</dbReference>
<evidence type="ECO:0000256" key="5">
    <source>
        <dbReference type="ARBA" id="ARBA00023284"/>
    </source>
</evidence>
<dbReference type="Gene3D" id="3.40.30.10">
    <property type="entry name" value="Glutaredoxin"/>
    <property type="match status" value="1"/>
</dbReference>
<comment type="caution">
    <text evidence="10">The sequence shown here is derived from an EMBL/GenBank/DDBJ whole genome shotgun (WGS) entry which is preliminary data.</text>
</comment>
<protein>
    <recommendedName>
        <fullName evidence="6">Thioredoxin</fullName>
    </recommendedName>
</protein>
<organism evidence="10 11">
    <name type="scientific">Lipingzhangella halophila</name>
    <dbReference type="NCBI Taxonomy" id="1783352"/>
    <lineage>
        <taxon>Bacteria</taxon>
        <taxon>Bacillati</taxon>
        <taxon>Actinomycetota</taxon>
        <taxon>Actinomycetes</taxon>
        <taxon>Streptosporangiales</taxon>
        <taxon>Nocardiopsidaceae</taxon>
        <taxon>Lipingzhangella</taxon>
    </lineage>
</organism>